<keyword evidence="2" id="KW-0067">ATP-binding</keyword>
<dbReference type="InterPro" id="IPR002078">
    <property type="entry name" value="Sigma_54_int"/>
</dbReference>
<dbReference type="InterPro" id="IPR003018">
    <property type="entry name" value="GAF"/>
</dbReference>
<feature type="compositionally biased region" description="Polar residues" evidence="6">
    <location>
        <begin position="63"/>
        <end position="73"/>
    </location>
</feature>
<dbReference type="SMART" id="SM00382">
    <property type="entry name" value="AAA"/>
    <property type="match status" value="1"/>
</dbReference>
<keyword evidence="4" id="KW-0238">DNA-binding</keyword>
<evidence type="ECO:0000313" key="9">
    <source>
        <dbReference type="Proteomes" id="UP001057498"/>
    </source>
</evidence>
<evidence type="ECO:0000256" key="2">
    <source>
        <dbReference type="ARBA" id="ARBA00022840"/>
    </source>
</evidence>
<dbReference type="RefSeq" id="WP_251969021.1">
    <property type="nucleotide sequence ID" value="NZ_AP025730.1"/>
</dbReference>
<dbReference type="Gene3D" id="1.10.10.60">
    <property type="entry name" value="Homeodomain-like"/>
    <property type="match status" value="1"/>
</dbReference>
<feature type="region of interest" description="Disordered" evidence="6">
    <location>
        <begin position="1"/>
        <end position="22"/>
    </location>
</feature>
<evidence type="ECO:0000256" key="5">
    <source>
        <dbReference type="ARBA" id="ARBA00023163"/>
    </source>
</evidence>
<dbReference type="InterPro" id="IPR025662">
    <property type="entry name" value="Sigma_54_int_dom_ATP-bd_1"/>
</dbReference>
<dbReference type="InterPro" id="IPR058031">
    <property type="entry name" value="AAA_lid_NorR"/>
</dbReference>
<feature type="domain" description="Sigma-54 factor interaction" evidence="7">
    <location>
        <begin position="380"/>
        <end position="597"/>
    </location>
</feature>
<reference evidence="8" key="1">
    <citation type="submission" date="2022-04" db="EMBL/GenBank/DDBJ databases">
        <title>Whole genome sequence of Sphaerotilus sp. FB-5.</title>
        <authorList>
            <person name="Takeda M."/>
            <person name="Narihara S."/>
            <person name="Akimoto M."/>
            <person name="Akimoto R."/>
            <person name="Nishiyashiki S."/>
            <person name="Murakami T."/>
        </authorList>
    </citation>
    <scope>NUCLEOTIDE SEQUENCE</scope>
    <source>
        <strain evidence="8">FB-5</strain>
    </source>
</reference>
<dbReference type="PRINTS" id="PR01590">
    <property type="entry name" value="HTHFIS"/>
</dbReference>
<dbReference type="SUPFAM" id="SSF55781">
    <property type="entry name" value="GAF domain-like"/>
    <property type="match status" value="1"/>
</dbReference>
<dbReference type="Pfam" id="PF01590">
    <property type="entry name" value="GAF"/>
    <property type="match status" value="1"/>
</dbReference>
<dbReference type="Pfam" id="PF00158">
    <property type="entry name" value="Sigma54_activat"/>
    <property type="match status" value="1"/>
</dbReference>
<keyword evidence="5" id="KW-0804">Transcription</keyword>
<dbReference type="PANTHER" id="PTHR32071">
    <property type="entry name" value="TRANSCRIPTIONAL REGULATORY PROTEIN"/>
    <property type="match status" value="1"/>
</dbReference>
<dbReference type="PROSITE" id="PS00675">
    <property type="entry name" value="SIGMA54_INTERACT_1"/>
    <property type="match status" value="1"/>
</dbReference>
<organism evidence="8 9">
    <name type="scientific">Sphaerotilus microaerophilus</name>
    <dbReference type="NCBI Taxonomy" id="2914710"/>
    <lineage>
        <taxon>Bacteria</taxon>
        <taxon>Pseudomonadati</taxon>
        <taxon>Pseudomonadota</taxon>
        <taxon>Betaproteobacteria</taxon>
        <taxon>Burkholderiales</taxon>
        <taxon>Sphaerotilaceae</taxon>
        <taxon>Sphaerotilus</taxon>
    </lineage>
</organism>
<proteinExistence type="predicted"/>
<dbReference type="PANTHER" id="PTHR32071:SF77">
    <property type="entry name" value="TRANSCRIPTIONAL REGULATORY PROTEIN"/>
    <property type="match status" value="1"/>
</dbReference>
<dbReference type="InterPro" id="IPR029016">
    <property type="entry name" value="GAF-like_dom_sf"/>
</dbReference>
<dbReference type="Proteomes" id="UP001057498">
    <property type="component" value="Chromosome"/>
</dbReference>
<evidence type="ECO:0000256" key="4">
    <source>
        <dbReference type="ARBA" id="ARBA00023125"/>
    </source>
</evidence>
<evidence type="ECO:0000256" key="6">
    <source>
        <dbReference type="SAM" id="MobiDB-lite"/>
    </source>
</evidence>
<dbReference type="Gene3D" id="3.40.50.300">
    <property type="entry name" value="P-loop containing nucleotide triphosphate hydrolases"/>
    <property type="match status" value="1"/>
</dbReference>
<dbReference type="InterPro" id="IPR002197">
    <property type="entry name" value="HTH_Fis"/>
</dbReference>
<keyword evidence="1" id="KW-0547">Nucleotide-binding</keyword>
<dbReference type="InterPro" id="IPR009057">
    <property type="entry name" value="Homeodomain-like_sf"/>
</dbReference>
<dbReference type="Pfam" id="PF25601">
    <property type="entry name" value="AAA_lid_14"/>
    <property type="match status" value="1"/>
</dbReference>
<evidence type="ECO:0000259" key="7">
    <source>
        <dbReference type="PROSITE" id="PS50045"/>
    </source>
</evidence>
<name>A0ABM7YMG3_9BURK</name>
<feature type="region of interest" description="Disordered" evidence="6">
    <location>
        <begin position="52"/>
        <end position="73"/>
    </location>
</feature>
<accession>A0ABM7YMG3</accession>
<evidence type="ECO:0000256" key="3">
    <source>
        <dbReference type="ARBA" id="ARBA00023015"/>
    </source>
</evidence>
<dbReference type="EMBL" id="AP025730">
    <property type="protein sequence ID" value="BDI05656.1"/>
    <property type="molecule type" value="Genomic_DNA"/>
</dbReference>
<feature type="region of interest" description="Disordered" evidence="6">
    <location>
        <begin position="345"/>
        <end position="369"/>
    </location>
</feature>
<gene>
    <name evidence="8" type="ORF">CATMQ487_26260</name>
</gene>
<keyword evidence="9" id="KW-1185">Reference proteome</keyword>
<keyword evidence="3" id="KW-0805">Transcription regulation</keyword>
<dbReference type="SUPFAM" id="SSF46689">
    <property type="entry name" value="Homeodomain-like"/>
    <property type="match status" value="1"/>
</dbReference>
<dbReference type="Gene3D" id="3.30.450.40">
    <property type="match status" value="1"/>
</dbReference>
<dbReference type="InterPro" id="IPR003593">
    <property type="entry name" value="AAA+_ATPase"/>
</dbReference>
<dbReference type="Pfam" id="PF02954">
    <property type="entry name" value="HTH_8"/>
    <property type="match status" value="1"/>
</dbReference>
<protein>
    <submittedName>
        <fullName evidence="8">Sigma-54-dependent Fis family transcriptional regulator</fullName>
    </submittedName>
</protein>
<sequence length="699" mass="74930">MGAPIDTRSSLAPRGRPTSAQLREARRTVLDSGGRVDVPLQQLDPRLARSWLRSSRSGLTPEGRSSGTPHASATQLARALDLHREFVAHAGPVMEYLFEQTRDSGSMVILADARGMLLHALGDLPFMDRAERVALRPGANWHEQVRGTNAIGTALADRSATVVRGAEHYLERNAFLACAAAPILDPAGQLLGVLDISGEHRSAHPHTLGLARAGARMIEQRLFDNRHHAALRLRFHRHAEGIATLTEGQLAVSTDGWVMGANAVALDWLGLRCDQINGVQLDAVFDLGRAEWTQWLHSGEREPRRLASRHHGFVWARVDSAPQAVESEATRLHPLSPLAALSTTAPVVPRPAGPGDQAAPTGPLATPPDATQPHDALATLDLGDAAMQRAVERARRLRDSGIPLLLQGESGAGKETFARAWHASGERRAARFVVQRCAGHVPGSFAAALRAALALAEGGTLFLDEVGELDAADQWLLQRCLTEDGSANGSAHESAHSPGDALPAGTALVCSTRRRLAAEVSAGRFREDLYYRLNGLLLQLPPLRERQDLPALARHLLRELAPQRSLQLVAEVLAALPQGRWVGNLRQLANALRTAVHLLEGHETLIGWQHLPDDLVEELQPPCGGGAATARNASPAARVDAPGAGGNGLDALDAVAAQTIERVIAQTGGNLSEAARRLGISRNTLYRHLRLLRGGQQGQ</sequence>
<dbReference type="InterPro" id="IPR027417">
    <property type="entry name" value="P-loop_NTPase"/>
</dbReference>
<evidence type="ECO:0000256" key="1">
    <source>
        <dbReference type="ARBA" id="ARBA00022741"/>
    </source>
</evidence>
<evidence type="ECO:0000313" key="8">
    <source>
        <dbReference type="EMBL" id="BDI05656.1"/>
    </source>
</evidence>
<dbReference type="PROSITE" id="PS50045">
    <property type="entry name" value="SIGMA54_INTERACT_4"/>
    <property type="match status" value="1"/>
</dbReference>
<dbReference type="CDD" id="cd00009">
    <property type="entry name" value="AAA"/>
    <property type="match status" value="1"/>
</dbReference>
<dbReference type="SUPFAM" id="SSF52540">
    <property type="entry name" value="P-loop containing nucleoside triphosphate hydrolases"/>
    <property type="match status" value="1"/>
</dbReference>
<dbReference type="Gene3D" id="1.10.8.60">
    <property type="match status" value="1"/>
</dbReference>